<name>A0ABT2Y4W3_9MOLU</name>
<proteinExistence type="predicted"/>
<dbReference type="RefSeq" id="WP_263607635.1">
    <property type="nucleotide sequence ID" value="NZ_JAOVQM010000001.1"/>
</dbReference>
<evidence type="ECO:0000313" key="1">
    <source>
        <dbReference type="EMBL" id="MCV2231512.1"/>
    </source>
</evidence>
<dbReference type="EMBL" id="JAOVQM010000001">
    <property type="protein sequence ID" value="MCV2231512.1"/>
    <property type="molecule type" value="Genomic_DNA"/>
</dbReference>
<protein>
    <submittedName>
        <fullName evidence="1">Uncharacterized protein</fullName>
    </submittedName>
</protein>
<comment type="caution">
    <text evidence="1">The sequence shown here is derived from an EMBL/GenBank/DDBJ whole genome shotgun (WGS) entry which is preliminary data.</text>
</comment>
<keyword evidence="2" id="KW-1185">Reference proteome</keyword>
<evidence type="ECO:0000313" key="2">
    <source>
        <dbReference type="Proteomes" id="UP001177160"/>
    </source>
</evidence>
<accession>A0ABT2Y4W3</accession>
<gene>
    <name evidence="1" type="ORF">N7548_01545</name>
</gene>
<reference evidence="1" key="1">
    <citation type="submission" date="2022-09" db="EMBL/GenBank/DDBJ databases">
        <title>Novel Mycoplasma species identified in domestic and wild animals.</title>
        <authorList>
            <person name="Volokhov D.V."/>
            <person name="Furtak V.A."/>
            <person name="Zagorodnyaya T.A."/>
        </authorList>
    </citation>
    <scope>NUCLEOTIDE SEQUENCE</scope>
    <source>
        <strain evidence="1">Oakley</strain>
    </source>
</reference>
<organism evidence="1 2">
    <name type="scientific">Paracholeplasma manati</name>
    <dbReference type="NCBI Taxonomy" id="591373"/>
    <lineage>
        <taxon>Bacteria</taxon>
        <taxon>Bacillati</taxon>
        <taxon>Mycoplasmatota</taxon>
        <taxon>Mollicutes</taxon>
        <taxon>Acholeplasmatales</taxon>
        <taxon>Acholeplasmataceae</taxon>
        <taxon>Paracholeplasma</taxon>
    </lineage>
</organism>
<sequence>MFIMLREKGTTYFATSVSSISLYCYDIDAFLIEENIPFWKVKGSKNTIMAVFPSLRDADILRYEPIHITLTYSNLVETIIPKYNFLLKSMGRLNEEGNMNCGIYIAKNDDAYFVDTDETIKILSYDNQFGSSLLTATLLAHKDNDPITRLVLSIKADCEDNFKNPFPIAILDTKTERIRYIHSMEDL</sequence>
<dbReference type="Proteomes" id="UP001177160">
    <property type="component" value="Unassembled WGS sequence"/>
</dbReference>